<protein>
    <recommendedName>
        <fullName evidence="3">DUF192 domain-containing protein</fullName>
    </recommendedName>
</protein>
<dbReference type="InterPro" id="IPR003795">
    <property type="entry name" value="DUF192"/>
</dbReference>
<proteinExistence type="predicted"/>
<reference evidence="2" key="1">
    <citation type="journal article" date="2018" name="Front. Microbiol.">
        <title>Genome-Based Analysis Reveals the Taxonomy and Diversity of the Family Idiomarinaceae.</title>
        <authorList>
            <person name="Liu Y."/>
            <person name="Lai Q."/>
            <person name="Shao Z."/>
        </authorList>
    </citation>
    <scope>NUCLEOTIDE SEQUENCE [LARGE SCALE GENOMIC DNA]</scope>
    <source>
        <strain evidence="2">BH195</strain>
    </source>
</reference>
<dbReference type="EMBL" id="PIPW01000005">
    <property type="protein sequence ID" value="RUO51376.1"/>
    <property type="molecule type" value="Genomic_DNA"/>
</dbReference>
<organism evidence="1 2">
    <name type="scientific">Pseudidiomarina halophila</name>
    <dbReference type="NCBI Taxonomy" id="1449799"/>
    <lineage>
        <taxon>Bacteria</taxon>
        <taxon>Pseudomonadati</taxon>
        <taxon>Pseudomonadota</taxon>
        <taxon>Gammaproteobacteria</taxon>
        <taxon>Alteromonadales</taxon>
        <taxon>Idiomarinaceae</taxon>
        <taxon>Pseudidiomarina</taxon>
    </lineage>
</organism>
<name>A0A432XRM4_9GAMM</name>
<evidence type="ECO:0008006" key="3">
    <source>
        <dbReference type="Google" id="ProtNLM"/>
    </source>
</evidence>
<dbReference type="OrthoDB" id="9813379at2"/>
<dbReference type="AlphaFoldDB" id="A0A432XRM4"/>
<dbReference type="Pfam" id="PF02643">
    <property type="entry name" value="DUF192"/>
    <property type="match status" value="1"/>
</dbReference>
<gene>
    <name evidence="1" type="ORF">CWI69_11865</name>
</gene>
<dbReference type="Gene3D" id="2.60.120.1140">
    <property type="entry name" value="Protein of unknown function DUF192"/>
    <property type="match status" value="1"/>
</dbReference>
<dbReference type="InterPro" id="IPR038695">
    <property type="entry name" value="Saro_0823-like_sf"/>
</dbReference>
<dbReference type="RefSeq" id="WP_126764547.1">
    <property type="nucleotide sequence ID" value="NZ_JBHLTZ010000002.1"/>
</dbReference>
<sequence length="124" mass="14512">MKQGRFMLEPERFCVWREVKVLTSFPQRLVGMLMQQGLPRGQAYWFPSCTAVHSWGMHFAMDIVGLDAQQRIVEVRRNVQPGVMIRLRGTRSIIECESGFPYPLEQWCGRQLQFEEKEIDYGAD</sequence>
<accession>A0A432XRM4</accession>
<evidence type="ECO:0000313" key="2">
    <source>
        <dbReference type="Proteomes" id="UP000287198"/>
    </source>
</evidence>
<dbReference type="Proteomes" id="UP000287198">
    <property type="component" value="Unassembled WGS sequence"/>
</dbReference>
<evidence type="ECO:0000313" key="1">
    <source>
        <dbReference type="EMBL" id="RUO51376.1"/>
    </source>
</evidence>
<keyword evidence="2" id="KW-1185">Reference proteome</keyword>
<comment type="caution">
    <text evidence="1">The sequence shown here is derived from an EMBL/GenBank/DDBJ whole genome shotgun (WGS) entry which is preliminary data.</text>
</comment>